<dbReference type="Pfam" id="PF13087">
    <property type="entry name" value="AAA_12"/>
    <property type="match status" value="1"/>
</dbReference>
<dbReference type="SUPFAM" id="SSF52540">
    <property type="entry name" value="P-loop containing nucleoside triphosphate hydrolases"/>
    <property type="match status" value="1"/>
</dbReference>
<dbReference type="InterPro" id="IPR027417">
    <property type="entry name" value="P-loop_NTPase"/>
</dbReference>
<dbReference type="EMBL" id="LAZR01007048">
    <property type="protein sequence ID" value="KKM87827.1"/>
    <property type="molecule type" value="Genomic_DNA"/>
</dbReference>
<evidence type="ECO:0000313" key="8">
    <source>
        <dbReference type="EMBL" id="KKM87827.1"/>
    </source>
</evidence>
<name>A0A0F9P312_9ZZZZ</name>
<evidence type="ECO:0000256" key="4">
    <source>
        <dbReference type="ARBA" id="ARBA00022806"/>
    </source>
</evidence>
<protein>
    <submittedName>
        <fullName evidence="8">Uncharacterized protein</fullName>
    </submittedName>
</protein>
<keyword evidence="2" id="KW-0547">Nucleotide-binding</keyword>
<keyword evidence="5" id="KW-0067">ATP-binding</keyword>
<reference evidence="8" key="1">
    <citation type="journal article" date="2015" name="Nature">
        <title>Complex archaea that bridge the gap between prokaryotes and eukaryotes.</title>
        <authorList>
            <person name="Spang A."/>
            <person name="Saw J.H."/>
            <person name="Jorgensen S.L."/>
            <person name="Zaremba-Niedzwiedzka K."/>
            <person name="Martijn J."/>
            <person name="Lind A.E."/>
            <person name="van Eijk R."/>
            <person name="Schleper C."/>
            <person name="Guy L."/>
            <person name="Ettema T.J."/>
        </authorList>
    </citation>
    <scope>NUCLEOTIDE SEQUENCE</scope>
</reference>
<evidence type="ECO:0000256" key="1">
    <source>
        <dbReference type="ARBA" id="ARBA00007913"/>
    </source>
</evidence>
<dbReference type="PANTHER" id="PTHR43788:SF8">
    <property type="entry name" value="DNA-BINDING PROTEIN SMUBP-2"/>
    <property type="match status" value="1"/>
</dbReference>
<dbReference type="InterPro" id="IPR041679">
    <property type="entry name" value="DNA2/NAM7-like_C"/>
</dbReference>
<dbReference type="GO" id="GO:0016787">
    <property type="term" value="F:hydrolase activity"/>
    <property type="evidence" value="ECO:0007669"/>
    <property type="project" value="UniProtKB-KW"/>
</dbReference>
<evidence type="ECO:0000259" key="6">
    <source>
        <dbReference type="Pfam" id="PF13086"/>
    </source>
</evidence>
<dbReference type="GO" id="GO:0043139">
    <property type="term" value="F:5'-3' DNA helicase activity"/>
    <property type="evidence" value="ECO:0007669"/>
    <property type="project" value="TreeGrafter"/>
</dbReference>
<evidence type="ECO:0000256" key="3">
    <source>
        <dbReference type="ARBA" id="ARBA00022801"/>
    </source>
</evidence>
<dbReference type="InterPro" id="IPR041677">
    <property type="entry name" value="DNA2/NAM7_AAA_11"/>
</dbReference>
<accession>A0A0F9P312</accession>
<comment type="caution">
    <text evidence="8">The sequence shown here is derived from an EMBL/GenBank/DDBJ whole genome shotgun (WGS) entry which is preliminary data.</text>
</comment>
<dbReference type="Gene3D" id="3.40.50.300">
    <property type="entry name" value="P-loop containing nucleotide triphosphate hydrolases"/>
    <property type="match status" value="2"/>
</dbReference>
<organism evidence="8">
    <name type="scientific">marine sediment metagenome</name>
    <dbReference type="NCBI Taxonomy" id="412755"/>
    <lineage>
        <taxon>unclassified sequences</taxon>
        <taxon>metagenomes</taxon>
        <taxon>ecological metagenomes</taxon>
    </lineage>
</organism>
<dbReference type="GO" id="GO:0005524">
    <property type="term" value="F:ATP binding"/>
    <property type="evidence" value="ECO:0007669"/>
    <property type="project" value="UniProtKB-KW"/>
</dbReference>
<evidence type="ECO:0000256" key="2">
    <source>
        <dbReference type="ARBA" id="ARBA00022741"/>
    </source>
</evidence>
<sequence length="1488" mass="173434">MAKKRTLKKNFHKTLLQSYILTNCKRRLFLELGKNKPHLWFDPVRSVPSTSPERLMFQQKYLKDKGKEYENKVYSHLMRLSNSRFKPNVSGGIRASLLTKEALETFHDLYLKNPNNTLMLLEYQFKIPEAYFDTIFTSKNGIKILPVDFSEQRPDIIFLGNQLNELVDKVYEITYNGAVQQLQEGELKNRCGISVFDIKYIQEENVSKKNFLEILYYLKTLALYIKEKNLENKFYVRANYNGIFPLRDGELLQKIRAIQDLFNIPILNNISWKEANRIYDVVLRDIQRLWKKAPCAIETIKTNIHQGCGYCQYIEDCKITLGMIDGASPRDWSLKLIPFTSQSIAQELIKEYKLHTIGNLVDNLDKIKVKSIPKPLYSELPALRLKTKALLIDQITYPTQGQAQSFAIPRYSPIALNFDVEYDRNTDKIFATCIFLTIFISSKLKYHGIFNNWCKIWKESLQEKKNNDEITKKLNQYLIRNIPLETVTRFRSCLERLRTVQFSLKGEKTTAGTSMTYRFAKVNEDDTVKSEVSLAIQTIFRFHLLFEICNILEDYIVIDGFEQGKYYGPDTSVFYWSPSQLENFQNMLQRNLKEILDNPHARAAYESILLYFSPSESEVSHPYQHKKMFDVQGFAESFVGFPDIINYTWHGIAGKLFNLNFNPLFWIPHFNFLDLTNWLRFLAETDPKKRNEIKDQINKQLIFKVNTINNIRYEFQKQGAFVISRNARVISRYDYNSAILPDDYHDIAFVWYLFSRLNATLQQWDNEYYRTMFPEYSIGKLNSANIINLEPFSDGGKKYYYTFDTISISSNMKVKEGAQVLLIPNAKRGLKIDRNIFRWRIGIDKIEWDPVRKGYHFTTKPTYENIFGNCEYEGINPKTQKWYIYPLSSDPWSSKLYNDKRTGLFDKEGFGTSWLGELLACSWHLRSDPVLNLPHSWNFTTPSIYLYAPKLLTQFNESEQDYDLVTKIYPKPDISQEEAIKNSLSHTISGILGPPGTGKSQTIAALVDEFLIQNQKKEKPVKILITSFSYTALRVVLNKIRTSKDESGRSTPSSRLQMMFIRSDTQTPIKEKIGCRNVDDLLHYGSTWKLNGISGSVTKQKLLEESLEESCIIFVNAHHLYYLREQERVEDNFAFDLICVDEASQLPTDYFMSSLQYIYKYLFSVNPLSDLTKNSINNLNLEIEKNKNYYLTKVVIVGDHNQLPPVRVKTPPKNLEVVLDSLFSYYVQGHSISSKQLKINYRSHEDIVAFTALLGLYKDLTAFKKNAKTLLKGNIKKVSFPWMREILDPNKVVCSILHNRKFEIGISVFEAFLVSQIILSFYNMKGPKNKQEEVLFWTEGVGVVAPHNAQGRTIIRYVFDIFQSISYLSEGTLMNHLKNTIYSVEKFQGSDRELIISSIGLSDLDKISAEEEFIFDLNRFNVLTSRAKHKVIFITSNKFLGYIPDERVILEKASKIYTYVQEFCNEKIELEIDNEKNEKEKLIFRFKK</sequence>
<feature type="domain" description="DNA2/NAM7 helicase helicase" evidence="6">
    <location>
        <begin position="973"/>
        <end position="1052"/>
    </location>
</feature>
<gene>
    <name evidence="8" type="ORF">LCGC14_1264970</name>
</gene>
<dbReference type="InterPro" id="IPR050534">
    <property type="entry name" value="Coronavir_polyprotein_1ab"/>
</dbReference>
<dbReference type="Pfam" id="PF13086">
    <property type="entry name" value="AAA_11"/>
    <property type="match status" value="1"/>
</dbReference>
<comment type="similarity">
    <text evidence="1">Belongs to the DNA2/NAM7 helicase family.</text>
</comment>
<proteinExistence type="inferred from homology"/>
<feature type="domain" description="DNA2/NAM7 helicase-like C-terminal" evidence="7">
    <location>
        <begin position="1220"/>
        <end position="1437"/>
    </location>
</feature>
<evidence type="ECO:0000259" key="7">
    <source>
        <dbReference type="Pfam" id="PF13087"/>
    </source>
</evidence>
<evidence type="ECO:0000256" key="5">
    <source>
        <dbReference type="ARBA" id="ARBA00022840"/>
    </source>
</evidence>
<dbReference type="PANTHER" id="PTHR43788">
    <property type="entry name" value="DNA2/NAM7 HELICASE FAMILY MEMBER"/>
    <property type="match status" value="1"/>
</dbReference>
<keyword evidence="4" id="KW-0347">Helicase</keyword>
<keyword evidence="3" id="KW-0378">Hydrolase</keyword>